<dbReference type="RefSeq" id="WP_125704056.1">
    <property type="nucleotide sequence ID" value="NZ_JBHTOO010000029.1"/>
</dbReference>
<evidence type="ECO:0000259" key="1">
    <source>
        <dbReference type="PROSITE" id="PS50206"/>
    </source>
</evidence>
<proteinExistence type="predicted"/>
<dbReference type="PANTHER" id="PTHR43031">
    <property type="entry name" value="FAD-DEPENDENT OXIDOREDUCTASE"/>
    <property type="match status" value="1"/>
</dbReference>
<comment type="caution">
    <text evidence="3">The sequence shown here is derived from an EMBL/GenBank/DDBJ whole genome shotgun (WGS) entry which is preliminary data.</text>
</comment>
<evidence type="ECO:0000313" key="5">
    <source>
        <dbReference type="Proteomes" id="UP000436655"/>
    </source>
</evidence>
<dbReference type="SUPFAM" id="SSF52821">
    <property type="entry name" value="Rhodanese/Cell cycle control phosphatase"/>
    <property type="match status" value="1"/>
</dbReference>
<feature type="domain" description="Rhodanese" evidence="1">
    <location>
        <begin position="20"/>
        <end position="102"/>
    </location>
</feature>
<dbReference type="Proteomes" id="UP000436655">
    <property type="component" value="Unassembled WGS sequence"/>
</dbReference>
<organism evidence="3 4">
    <name type="scientific">Companilactobacillus mishanensis</name>
    <dbReference type="NCBI Taxonomy" id="2486008"/>
    <lineage>
        <taxon>Bacteria</taxon>
        <taxon>Bacillati</taxon>
        <taxon>Bacillota</taxon>
        <taxon>Bacilli</taxon>
        <taxon>Lactobacillales</taxon>
        <taxon>Lactobacillaceae</taxon>
        <taxon>Companilactobacillus</taxon>
    </lineage>
</organism>
<dbReference type="InterPro" id="IPR036873">
    <property type="entry name" value="Rhodanese-like_dom_sf"/>
</dbReference>
<dbReference type="Gene3D" id="3.40.250.10">
    <property type="entry name" value="Rhodanese-like domain"/>
    <property type="match status" value="1"/>
</dbReference>
<name>A0A5P0ZG85_9LACO</name>
<dbReference type="PROSITE" id="PS50206">
    <property type="entry name" value="RHODANESE_3"/>
    <property type="match status" value="1"/>
</dbReference>
<keyword evidence="5" id="KW-1185">Reference proteome</keyword>
<dbReference type="EMBL" id="VDFN01000006">
    <property type="protein sequence ID" value="MQS45423.1"/>
    <property type="molecule type" value="Genomic_DNA"/>
</dbReference>
<dbReference type="Proteomes" id="UP000380386">
    <property type="component" value="Unassembled WGS sequence"/>
</dbReference>
<dbReference type="AlphaFoldDB" id="A0A5P0ZG85"/>
<dbReference type="EMBL" id="VDFM01000002">
    <property type="protein sequence ID" value="MQS52019.1"/>
    <property type="molecule type" value="Genomic_DNA"/>
</dbReference>
<dbReference type="InterPro" id="IPR001763">
    <property type="entry name" value="Rhodanese-like_dom"/>
</dbReference>
<reference evidence="4 5" key="1">
    <citation type="journal article" date="2019" name="Syst. Appl. Microbiol.">
        <title>Polyphasic characterization of two novel Lactobacillus spp. isolated from blown salami packages: Description of Lactobacillus halodurans sp. nov. and Lactobacillus salsicarnum sp. nov.</title>
        <authorList>
            <person name="Schuster J.A."/>
            <person name="Klingl A."/>
            <person name="Vogel R.F."/>
            <person name="Ehrmann M.A."/>
        </authorList>
    </citation>
    <scope>NUCLEOTIDE SEQUENCE [LARGE SCALE GENOMIC DNA]</scope>
    <source>
        <strain evidence="2 5">TMW 1.2098</strain>
        <strain evidence="3 4">TMW 1.2118</strain>
    </source>
</reference>
<evidence type="ECO:0000313" key="2">
    <source>
        <dbReference type="EMBL" id="MQS45423.1"/>
    </source>
</evidence>
<evidence type="ECO:0000313" key="3">
    <source>
        <dbReference type="EMBL" id="MQS52019.1"/>
    </source>
</evidence>
<dbReference type="SMART" id="SM00450">
    <property type="entry name" value="RHOD"/>
    <property type="match status" value="1"/>
</dbReference>
<dbReference type="InterPro" id="IPR050229">
    <property type="entry name" value="GlpE_sulfurtransferase"/>
</dbReference>
<gene>
    <name evidence="3" type="ORF">FHL02_03175</name>
    <name evidence="2" type="ORF">FHL03_07990</name>
</gene>
<protein>
    <submittedName>
        <fullName evidence="3">Rhodanese-like domain-containing protein</fullName>
    </submittedName>
</protein>
<evidence type="ECO:0000313" key="4">
    <source>
        <dbReference type="Proteomes" id="UP000380386"/>
    </source>
</evidence>
<sequence>MSIFTRIKSMPLDDFIKDVMPTDPTIIDVRRPERYINEGHIAGAVNIPRVEIGDYSPTGKVYIICHSGVDSKKASRNLTARGFDCVNVEGGMITWTGDRVFGKDPE</sequence>
<dbReference type="PANTHER" id="PTHR43031:SF7">
    <property type="entry name" value="NITRIC OXIDE REDUCTASE FLRD-NAD(+) REDUCTASE"/>
    <property type="match status" value="1"/>
</dbReference>
<accession>A0A5P0ZG85</accession>
<dbReference type="CDD" id="cd00158">
    <property type="entry name" value="RHOD"/>
    <property type="match status" value="1"/>
</dbReference>
<dbReference type="OrthoDB" id="9800872at2"/>
<dbReference type="Pfam" id="PF00581">
    <property type="entry name" value="Rhodanese"/>
    <property type="match status" value="1"/>
</dbReference>
<reference evidence="2" key="2">
    <citation type="submission" date="2019-05" db="EMBL/GenBank/DDBJ databases">
        <authorList>
            <person name="Schuster J.A."/>
            <person name="Ehrmann M.A."/>
        </authorList>
    </citation>
    <scope>NUCLEOTIDE SEQUENCE</scope>
    <source>
        <strain evidence="2">TMW 1.2098</strain>
    </source>
</reference>